<name>A0A9W4ECT7_9ACTN</name>
<dbReference type="AlphaFoldDB" id="A0A9W4ECT7"/>
<accession>A0A9W4ECT7</accession>
<organism evidence="3 4">
    <name type="scientific">Actinacidiphila bryophytorum</name>
    <dbReference type="NCBI Taxonomy" id="1436133"/>
    <lineage>
        <taxon>Bacteria</taxon>
        <taxon>Bacillati</taxon>
        <taxon>Actinomycetota</taxon>
        <taxon>Actinomycetes</taxon>
        <taxon>Kitasatosporales</taxon>
        <taxon>Streptomycetaceae</taxon>
        <taxon>Actinacidiphila</taxon>
    </lineage>
</organism>
<dbReference type="GO" id="GO:0003677">
    <property type="term" value="F:DNA binding"/>
    <property type="evidence" value="ECO:0007669"/>
    <property type="project" value="InterPro"/>
</dbReference>
<evidence type="ECO:0000256" key="1">
    <source>
        <dbReference type="SAM" id="MobiDB-lite"/>
    </source>
</evidence>
<sequence length="75" mass="8117">MTARTPQWSGNRERYRLSRTGNRRLNLALHRIAIAQARYHPDATPTWSAAARPGTPAPSPSASSSAGFPTSSTEP</sequence>
<proteinExistence type="predicted"/>
<dbReference type="GO" id="GO:0004803">
    <property type="term" value="F:transposase activity"/>
    <property type="evidence" value="ECO:0007669"/>
    <property type="project" value="InterPro"/>
</dbReference>
<feature type="compositionally biased region" description="Low complexity" evidence="1">
    <location>
        <begin position="48"/>
        <end position="75"/>
    </location>
</feature>
<feature type="domain" description="Transposase IS116/IS110/IS902 C-terminal" evidence="2">
    <location>
        <begin position="6"/>
        <end position="43"/>
    </location>
</feature>
<dbReference type="Proteomes" id="UP001153328">
    <property type="component" value="Unassembled WGS sequence"/>
</dbReference>
<keyword evidence="4" id="KW-1185">Reference proteome</keyword>
<dbReference type="RefSeq" id="WP_205046839.1">
    <property type="nucleotide sequence ID" value="NZ_CAJVAX010000003.1"/>
</dbReference>
<dbReference type="Pfam" id="PF02371">
    <property type="entry name" value="Transposase_20"/>
    <property type="match status" value="1"/>
</dbReference>
<dbReference type="EMBL" id="CAJVAX010000003">
    <property type="protein sequence ID" value="CAG7615817.1"/>
    <property type="molecule type" value="Genomic_DNA"/>
</dbReference>
<dbReference type="GO" id="GO:0006313">
    <property type="term" value="P:DNA transposition"/>
    <property type="evidence" value="ECO:0007669"/>
    <property type="project" value="InterPro"/>
</dbReference>
<dbReference type="InterPro" id="IPR003346">
    <property type="entry name" value="Transposase_20"/>
</dbReference>
<gene>
    <name evidence="3" type="ORF">SBRY_110110</name>
</gene>
<evidence type="ECO:0000259" key="2">
    <source>
        <dbReference type="Pfam" id="PF02371"/>
    </source>
</evidence>
<evidence type="ECO:0000313" key="4">
    <source>
        <dbReference type="Proteomes" id="UP001153328"/>
    </source>
</evidence>
<reference evidence="3" key="1">
    <citation type="submission" date="2021-06" db="EMBL/GenBank/DDBJ databases">
        <authorList>
            <person name="Arsene-Ploetze F."/>
        </authorList>
    </citation>
    <scope>NUCLEOTIDE SEQUENCE</scope>
    <source>
        <strain evidence="3">SBRY1</strain>
    </source>
</reference>
<comment type="caution">
    <text evidence="3">The sequence shown here is derived from an EMBL/GenBank/DDBJ whole genome shotgun (WGS) entry which is preliminary data.</text>
</comment>
<protein>
    <recommendedName>
        <fullName evidence="2">Transposase IS116/IS110/IS902 C-terminal domain-containing protein</fullName>
    </recommendedName>
</protein>
<evidence type="ECO:0000313" key="3">
    <source>
        <dbReference type="EMBL" id="CAG7615817.1"/>
    </source>
</evidence>
<feature type="region of interest" description="Disordered" evidence="1">
    <location>
        <begin position="44"/>
        <end position="75"/>
    </location>
</feature>